<feature type="compositionally biased region" description="Acidic residues" evidence="1">
    <location>
        <begin position="198"/>
        <end position="209"/>
    </location>
</feature>
<keyword evidence="4" id="KW-1185">Reference proteome</keyword>
<accession>G0PFV8</accession>
<feature type="compositionally biased region" description="Basic and acidic residues" evidence="1">
    <location>
        <begin position="90"/>
        <end position="107"/>
    </location>
</feature>
<evidence type="ECO:0000256" key="1">
    <source>
        <dbReference type="SAM" id="MobiDB-lite"/>
    </source>
</evidence>
<dbReference type="eggNOG" id="ENOG502RT60">
    <property type="taxonomic scope" value="Eukaryota"/>
</dbReference>
<feature type="chain" id="PRO_5003406838" evidence="2">
    <location>
        <begin position="17"/>
        <end position="229"/>
    </location>
</feature>
<dbReference type="STRING" id="135651.G0PFV8"/>
<feature type="compositionally biased region" description="Basic and acidic residues" evidence="1">
    <location>
        <begin position="139"/>
        <end position="183"/>
    </location>
</feature>
<name>G0PFV8_CAEBE</name>
<dbReference type="InParanoid" id="G0PFV8"/>
<feature type="compositionally biased region" description="Basic residues" evidence="1">
    <location>
        <begin position="108"/>
        <end position="138"/>
    </location>
</feature>
<evidence type="ECO:0000313" key="3">
    <source>
        <dbReference type="EMBL" id="EGT54617.1"/>
    </source>
</evidence>
<evidence type="ECO:0000256" key="2">
    <source>
        <dbReference type="SAM" id="SignalP"/>
    </source>
</evidence>
<feature type="region of interest" description="Disordered" evidence="1">
    <location>
        <begin position="27"/>
        <end position="229"/>
    </location>
</feature>
<feature type="compositionally biased region" description="Basic and acidic residues" evidence="1">
    <location>
        <begin position="210"/>
        <end position="229"/>
    </location>
</feature>
<dbReference type="EMBL" id="GL380387">
    <property type="protein sequence ID" value="EGT54617.1"/>
    <property type="molecule type" value="Genomic_DNA"/>
</dbReference>
<protein>
    <submittedName>
        <fullName evidence="3">Uncharacterized protein</fullName>
    </submittedName>
</protein>
<evidence type="ECO:0000313" key="4">
    <source>
        <dbReference type="Proteomes" id="UP000008068"/>
    </source>
</evidence>
<proteinExistence type="predicted"/>
<dbReference type="OMA" id="ALFTCGK"/>
<dbReference type="HOGENOM" id="CLU_1134463_0_0_1"/>
<dbReference type="Proteomes" id="UP000008068">
    <property type="component" value="Unassembled WGS sequence"/>
</dbReference>
<keyword evidence="2" id="KW-0732">Signal</keyword>
<organism evidence="4">
    <name type="scientific">Caenorhabditis brenneri</name>
    <name type="common">Nematode worm</name>
    <dbReference type="NCBI Taxonomy" id="135651"/>
    <lineage>
        <taxon>Eukaryota</taxon>
        <taxon>Metazoa</taxon>
        <taxon>Ecdysozoa</taxon>
        <taxon>Nematoda</taxon>
        <taxon>Chromadorea</taxon>
        <taxon>Rhabditida</taxon>
        <taxon>Rhabditina</taxon>
        <taxon>Rhabditomorpha</taxon>
        <taxon>Rhabditoidea</taxon>
        <taxon>Rhabditidae</taxon>
        <taxon>Peloderinae</taxon>
        <taxon>Caenorhabditis</taxon>
    </lineage>
</organism>
<reference evidence="4" key="1">
    <citation type="submission" date="2011-07" db="EMBL/GenBank/DDBJ databases">
        <authorList>
            <consortium name="Caenorhabditis brenneri Sequencing and Analysis Consortium"/>
            <person name="Wilson R.K."/>
        </authorList>
    </citation>
    <scope>NUCLEOTIDE SEQUENCE [LARGE SCALE GENOMIC DNA]</scope>
    <source>
        <strain evidence="4">PB2801</strain>
    </source>
</reference>
<feature type="signal peptide" evidence="2">
    <location>
        <begin position="1"/>
        <end position="16"/>
    </location>
</feature>
<gene>
    <name evidence="3" type="ORF">CAEBREN_22905</name>
</gene>
<sequence length="229" mass="25074">MDSIVNLLFFSIITFATLLACGGKKKKAKGVENKANNKSKDSVNVPVGLLSKRNPVGPPPGVDAPAPDAAQKSVQKPPVEPQKAGSKVVQLEKKSSAAKVKSTEKKEKSKKSSKKSKKSEKRSKKSKKDSKKSKKSEKKNKTETLPTEDKPERPEKLSTEEKPPEKPKTVETTKDQTPSKRTEGVGAEPISNPIVTPETDEFPTLEEEAEKSKKGDGKDKKEEEKDKKK</sequence>
<dbReference type="AlphaFoldDB" id="G0PFV8"/>